<dbReference type="InterPro" id="IPR005119">
    <property type="entry name" value="LysR_subst-bd"/>
</dbReference>
<sequence>MGYLIDVLLIVMELRQLRYFIGASEAGSLLKASAMLHVAQPALSQQIASLEHEVGARLFDRSSRGVALTEAGKVFLEHARVVLLDAERARSAVRDSTATPSGDVALGLTTTVALAATMPILSACRAELPKVRLKIVEAYSGFLRERLLSGRLDMALLYGDTTEIGLSNTPLLNDQLVYVSNAANLQLPPKITLEDLARSPLVLPGNEHGLRRLINEACAPLQLELNVVAEIESLSSVKRAAEIGIGNTILPQGSVAEEVSAGRLRTAIIHSPQMLRRVVCATNAARPSSVSVNAVNALVHRVIHGMVVSNAWPGTWIGDTQRH</sequence>
<dbReference type="SUPFAM" id="SSF46785">
    <property type="entry name" value="Winged helix' DNA-binding domain"/>
    <property type="match status" value="1"/>
</dbReference>
<dbReference type="PROSITE" id="PS50931">
    <property type="entry name" value="HTH_LYSR"/>
    <property type="match status" value="1"/>
</dbReference>
<dbReference type="EMBL" id="BKBW01000024">
    <property type="protein sequence ID" value="GEQ78097.1"/>
    <property type="molecule type" value="Genomic_DNA"/>
</dbReference>
<feature type="domain" description="HTH lysR-type" evidence="6">
    <location>
        <begin position="12"/>
        <end position="69"/>
    </location>
</feature>
<reference evidence="7 8" key="1">
    <citation type="journal article" date="2019" name="Microbiol. Resour. Announc.">
        <title>Draft Genome Sequence of Comamonas testosteroni TA441, a Bacterium That Has a Cryptic Phenol Degradation Gene Cluster.</title>
        <authorList>
            <person name="Arai H."/>
            <person name="Ishii M."/>
        </authorList>
    </citation>
    <scope>NUCLEOTIDE SEQUENCE [LARGE SCALE GENOMIC DNA]</scope>
    <source>
        <strain evidence="7 8">TA441</strain>
    </source>
</reference>
<name>A0A5A7MJV3_COMTE</name>
<dbReference type="RefSeq" id="WP_238707861.1">
    <property type="nucleotide sequence ID" value="NZ_BKBW01000024.1"/>
</dbReference>
<evidence type="ECO:0000313" key="7">
    <source>
        <dbReference type="EMBL" id="GEQ78097.1"/>
    </source>
</evidence>
<dbReference type="PANTHER" id="PTHR30293:SF0">
    <property type="entry name" value="NITROGEN ASSIMILATION REGULATORY PROTEIN NAC"/>
    <property type="match status" value="1"/>
</dbReference>
<dbReference type="PRINTS" id="PR00039">
    <property type="entry name" value="HTHLYSR"/>
</dbReference>
<protein>
    <submittedName>
        <fullName evidence="7">Transcriptional regulator</fullName>
    </submittedName>
</protein>
<dbReference type="AlphaFoldDB" id="A0A5A7MJV3"/>
<organism evidence="7 8">
    <name type="scientific">Comamonas testosteroni</name>
    <name type="common">Pseudomonas testosteroni</name>
    <dbReference type="NCBI Taxonomy" id="285"/>
    <lineage>
        <taxon>Bacteria</taxon>
        <taxon>Pseudomonadati</taxon>
        <taxon>Pseudomonadota</taxon>
        <taxon>Betaproteobacteria</taxon>
        <taxon>Burkholderiales</taxon>
        <taxon>Comamonadaceae</taxon>
        <taxon>Comamonas</taxon>
    </lineage>
</organism>
<comment type="similarity">
    <text evidence="1">Belongs to the LysR transcriptional regulatory family.</text>
</comment>
<dbReference type="GO" id="GO:0003700">
    <property type="term" value="F:DNA-binding transcription factor activity"/>
    <property type="evidence" value="ECO:0007669"/>
    <property type="project" value="InterPro"/>
</dbReference>
<dbReference type="Proteomes" id="UP000323105">
    <property type="component" value="Unassembled WGS sequence"/>
</dbReference>
<dbReference type="SUPFAM" id="SSF53850">
    <property type="entry name" value="Periplasmic binding protein-like II"/>
    <property type="match status" value="1"/>
</dbReference>
<dbReference type="FunFam" id="1.10.10.10:FF:000001">
    <property type="entry name" value="LysR family transcriptional regulator"/>
    <property type="match status" value="1"/>
</dbReference>
<dbReference type="GO" id="GO:0003677">
    <property type="term" value="F:DNA binding"/>
    <property type="evidence" value="ECO:0007669"/>
    <property type="project" value="UniProtKB-KW"/>
</dbReference>
<proteinExistence type="inferred from homology"/>
<evidence type="ECO:0000256" key="2">
    <source>
        <dbReference type="ARBA" id="ARBA00023015"/>
    </source>
</evidence>
<evidence type="ECO:0000256" key="5">
    <source>
        <dbReference type="ARBA" id="ARBA00023163"/>
    </source>
</evidence>
<keyword evidence="5" id="KW-0804">Transcription</keyword>
<dbReference type="Gene3D" id="3.40.190.290">
    <property type="match status" value="1"/>
</dbReference>
<dbReference type="PANTHER" id="PTHR30293">
    <property type="entry name" value="TRANSCRIPTIONAL REGULATORY PROTEIN NAC-RELATED"/>
    <property type="match status" value="1"/>
</dbReference>
<keyword evidence="2" id="KW-0805">Transcription regulation</keyword>
<evidence type="ECO:0000259" key="6">
    <source>
        <dbReference type="PROSITE" id="PS50931"/>
    </source>
</evidence>
<dbReference type="InterPro" id="IPR000847">
    <property type="entry name" value="LysR_HTH_N"/>
</dbReference>
<gene>
    <name evidence="7" type="ORF">CTTA_5102</name>
</gene>
<evidence type="ECO:0000256" key="3">
    <source>
        <dbReference type="ARBA" id="ARBA00023125"/>
    </source>
</evidence>
<dbReference type="InterPro" id="IPR036390">
    <property type="entry name" value="WH_DNA-bd_sf"/>
</dbReference>
<comment type="caution">
    <text evidence="7">The sequence shown here is derived from an EMBL/GenBank/DDBJ whole genome shotgun (WGS) entry which is preliminary data.</text>
</comment>
<keyword evidence="4" id="KW-0010">Activator</keyword>
<dbReference type="InterPro" id="IPR036388">
    <property type="entry name" value="WH-like_DNA-bd_sf"/>
</dbReference>
<dbReference type="GO" id="GO:2000142">
    <property type="term" value="P:regulation of DNA-templated transcription initiation"/>
    <property type="evidence" value="ECO:0007669"/>
    <property type="project" value="TreeGrafter"/>
</dbReference>
<evidence type="ECO:0000256" key="1">
    <source>
        <dbReference type="ARBA" id="ARBA00009437"/>
    </source>
</evidence>
<evidence type="ECO:0000313" key="8">
    <source>
        <dbReference type="Proteomes" id="UP000323105"/>
    </source>
</evidence>
<dbReference type="Pfam" id="PF00126">
    <property type="entry name" value="HTH_1"/>
    <property type="match status" value="1"/>
</dbReference>
<accession>A0A5A7MJV3</accession>
<dbReference type="Gene3D" id="1.10.10.10">
    <property type="entry name" value="Winged helix-like DNA-binding domain superfamily/Winged helix DNA-binding domain"/>
    <property type="match status" value="1"/>
</dbReference>
<keyword evidence="3" id="KW-0238">DNA-binding</keyword>
<evidence type="ECO:0000256" key="4">
    <source>
        <dbReference type="ARBA" id="ARBA00023159"/>
    </source>
</evidence>
<dbReference type="Pfam" id="PF03466">
    <property type="entry name" value="LysR_substrate"/>
    <property type="match status" value="1"/>
</dbReference>